<accession>A0AAQ3SFH3</accession>
<sequence>PTFCPSLSRIHLGKFLSKFLLRKENPEVSCGDPNQEFQDYDEF</sequence>
<name>A0AAQ3SFH3_PASNO</name>
<dbReference type="AlphaFoldDB" id="A0AAQ3SFH3"/>
<gene>
    <name evidence="1" type="ORF">U9M48_005446</name>
</gene>
<dbReference type="EMBL" id="CP144745">
    <property type="protein sequence ID" value="WVZ54683.1"/>
    <property type="molecule type" value="Genomic_DNA"/>
</dbReference>
<organism evidence="1 2">
    <name type="scientific">Paspalum notatum var. saurae</name>
    <dbReference type="NCBI Taxonomy" id="547442"/>
    <lineage>
        <taxon>Eukaryota</taxon>
        <taxon>Viridiplantae</taxon>
        <taxon>Streptophyta</taxon>
        <taxon>Embryophyta</taxon>
        <taxon>Tracheophyta</taxon>
        <taxon>Spermatophyta</taxon>
        <taxon>Magnoliopsida</taxon>
        <taxon>Liliopsida</taxon>
        <taxon>Poales</taxon>
        <taxon>Poaceae</taxon>
        <taxon>PACMAD clade</taxon>
        <taxon>Panicoideae</taxon>
        <taxon>Andropogonodae</taxon>
        <taxon>Paspaleae</taxon>
        <taxon>Paspalinae</taxon>
        <taxon>Paspalum</taxon>
    </lineage>
</organism>
<dbReference type="Proteomes" id="UP001341281">
    <property type="component" value="Chromosome 01"/>
</dbReference>
<evidence type="ECO:0000313" key="2">
    <source>
        <dbReference type="Proteomes" id="UP001341281"/>
    </source>
</evidence>
<reference evidence="1 2" key="1">
    <citation type="submission" date="2024-02" db="EMBL/GenBank/DDBJ databases">
        <title>High-quality chromosome-scale genome assembly of Pensacola bahiagrass (Paspalum notatum Flugge var. saurae).</title>
        <authorList>
            <person name="Vega J.M."/>
            <person name="Podio M."/>
            <person name="Orjuela J."/>
            <person name="Siena L.A."/>
            <person name="Pessino S.C."/>
            <person name="Combes M.C."/>
            <person name="Mariac C."/>
            <person name="Albertini E."/>
            <person name="Pupilli F."/>
            <person name="Ortiz J.P.A."/>
            <person name="Leblanc O."/>
        </authorList>
    </citation>
    <scope>NUCLEOTIDE SEQUENCE [LARGE SCALE GENOMIC DNA]</scope>
    <source>
        <strain evidence="1">R1</strain>
        <tissue evidence="1">Leaf</tissue>
    </source>
</reference>
<keyword evidence="2" id="KW-1185">Reference proteome</keyword>
<feature type="non-terminal residue" evidence="1">
    <location>
        <position position="1"/>
    </location>
</feature>
<protein>
    <submittedName>
        <fullName evidence="1">Uncharacterized protein</fullName>
    </submittedName>
</protein>
<evidence type="ECO:0000313" key="1">
    <source>
        <dbReference type="EMBL" id="WVZ54683.1"/>
    </source>
</evidence>
<proteinExistence type="predicted"/>